<dbReference type="EMBL" id="JAENGY010001388">
    <property type="protein sequence ID" value="KAG6949748.1"/>
    <property type="molecule type" value="Genomic_DNA"/>
</dbReference>
<dbReference type="InterPro" id="IPR045886">
    <property type="entry name" value="ThiF/MoeB/HesA"/>
</dbReference>
<dbReference type="PANTHER" id="PTHR10953:SF162">
    <property type="entry name" value="SUMO-ACTIVATING ENZYME SUBUNIT 1"/>
    <property type="match status" value="1"/>
</dbReference>
<feature type="region of interest" description="Disordered" evidence="1">
    <location>
        <begin position="575"/>
        <end position="598"/>
    </location>
</feature>
<accession>A0A8J5LXI3</accession>
<dbReference type="GO" id="GO:0031510">
    <property type="term" value="C:SUMO activating enzyme complex"/>
    <property type="evidence" value="ECO:0007669"/>
    <property type="project" value="TreeGrafter"/>
</dbReference>
<comment type="caution">
    <text evidence="3">The sequence shown here is derived from an EMBL/GenBank/DDBJ whole genome shotgun (WGS) entry which is preliminary data.</text>
</comment>
<reference evidence="3" key="1">
    <citation type="submission" date="2021-01" db="EMBL/GenBank/DDBJ databases">
        <title>Phytophthora aleatoria, a newly-described species from Pinus radiata is distinct from Phytophthora cactorum isolates based on comparative genomics.</title>
        <authorList>
            <person name="Mcdougal R."/>
            <person name="Panda P."/>
            <person name="Williams N."/>
            <person name="Studholme D.J."/>
        </authorList>
    </citation>
    <scope>NUCLEOTIDE SEQUENCE</scope>
    <source>
        <strain evidence="3">NZFS 4037</strain>
    </source>
</reference>
<dbReference type="GO" id="GO:0019948">
    <property type="term" value="F:SUMO activating enzyme activity"/>
    <property type="evidence" value="ECO:0007669"/>
    <property type="project" value="TreeGrafter"/>
</dbReference>
<dbReference type="InterPro" id="IPR000594">
    <property type="entry name" value="ThiF_NAD_FAD-bd"/>
</dbReference>
<dbReference type="AlphaFoldDB" id="A0A8J5LXI3"/>
<keyword evidence="4" id="KW-1185">Reference proteome</keyword>
<name>A0A8J5LXI3_9STRA</name>
<proteinExistence type="predicted"/>
<dbReference type="Pfam" id="PF00899">
    <property type="entry name" value="ThiF"/>
    <property type="match status" value="1"/>
</dbReference>
<protein>
    <recommendedName>
        <fullName evidence="2">THIF-type NAD/FAD binding fold domain-containing protein</fullName>
    </recommendedName>
</protein>
<evidence type="ECO:0000259" key="2">
    <source>
        <dbReference type="Pfam" id="PF00899"/>
    </source>
</evidence>
<organism evidence="3 4">
    <name type="scientific">Phytophthora aleatoria</name>
    <dbReference type="NCBI Taxonomy" id="2496075"/>
    <lineage>
        <taxon>Eukaryota</taxon>
        <taxon>Sar</taxon>
        <taxon>Stramenopiles</taxon>
        <taxon>Oomycota</taxon>
        <taxon>Peronosporomycetes</taxon>
        <taxon>Peronosporales</taxon>
        <taxon>Peronosporaceae</taxon>
        <taxon>Phytophthora</taxon>
    </lineage>
</organism>
<gene>
    <name evidence="3" type="ORF">JG688_00014498</name>
</gene>
<dbReference type="Proteomes" id="UP000709295">
    <property type="component" value="Unassembled WGS sequence"/>
</dbReference>
<feature type="domain" description="THIF-type NAD/FAD binding fold" evidence="2">
    <location>
        <begin position="16"/>
        <end position="316"/>
    </location>
</feature>
<dbReference type="GO" id="GO:0016925">
    <property type="term" value="P:protein sumoylation"/>
    <property type="evidence" value="ECO:0007669"/>
    <property type="project" value="TreeGrafter"/>
</dbReference>
<evidence type="ECO:0000256" key="1">
    <source>
        <dbReference type="SAM" id="MobiDB-lite"/>
    </source>
</evidence>
<dbReference type="GO" id="GO:0005737">
    <property type="term" value="C:cytoplasm"/>
    <property type="evidence" value="ECO:0007669"/>
    <property type="project" value="TreeGrafter"/>
</dbReference>
<evidence type="ECO:0000313" key="4">
    <source>
        <dbReference type="Proteomes" id="UP000709295"/>
    </source>
</evidence>
<evidence type="ECO:0000313" key="3">
    <source>
        <dbReference type="EMBL" id="KAG6949748.1"/>
    </source>
</evidence>
<dbReference type="PANTHER" id="PTHR10953">
    <property type="entry name" value="UBIQUITIN-ACTIVATING ENZYME E1"/>
    <property type="match status" value="1"/>
</dbReference>
<sequence>MAEQATTFSAAEAAVYDRQMRLWGVEAQKRLQNSRVLVSGLTALGSELVKNLVLAGMGVTLHDSQAVTTTAVATQFFLAEEDVGNNRAEASLPRVQELNPLVQVSSEIKPLDELPDEFFKQFTVVCLVGDELATELRLDALCRSLGTAFYSARSFGFDGIVFADLGEHTFRRNAVGADAAPSDPVTVTFPTLEEAQKVQWSSLQSARKRAPQLPQVFVKNQLLQGFKSLKGVKEVTDNHEVDFIQYAREQFQANGLDEDYLSPDELQALLRVAEADLVPICAIVAGIMGQEVIKAISQKDEPIRNFFCFDGVTGTTKGKRMLRNALDAYGDEDTSLSKWNARKKQAVEEGTWMWKDSVVNASAAIKSRFDKEEVQTTMKARFGDIQAAMEEEMSRHAYKYQYILDLIKDRDGQRGWSLAREGLYAKQLEEEQEWLKAEDARREAKEAEIARKELRRHVATKRDPLAQSMFISKAVFPVNTIVDVVGKMEGKSVIRRATITAIHQKKDPSGERSASFDVEYTKTLRSSFGRLEASSEQHVDLARLRHVPLVPTERNPTRNVGVLIQAAIDHLRRDIESSQQPKGRLTPSENGDKEALPSVDSIADRLRDCREGHNLLHDHRDFVDFVFKNSTLLKLKWLQVVSHIRYGTRSEKLNSVATVNPLPRAPLVEMLYREFGMDRTTNPQEVIQPMPSRAHAIEEQMAKLGFQYDAKVNVRRSCEQEELSESSARPETTPALIEPARRHATAATVDDMMLFREDPTPQNTQDMHRLIYELKVR</sequence>